<proteinExistence type="predicted"/>
<reference evidence="1 2" key="1">
    <citation type="submission" date="2016-11" db="EMBL/GenBank/DDBJ databases">
        <authorList>
            <person name="Jaros S."/>
            <person name="Januszkiewicz K."/>
            <person name="Wedrychowicz H."/>
        </authorList>
    </citation>
    <scope>NUCLEOTIDE SEQUENCE [LARGE SCALE GENOMIC DNA]</scope>
    <source>
        <strain evidence="1 2">Con a/3</strain>
    </source>
</reference>
<comment type="caution">
    <text evidence="1">The sequence shown here is derived from an EMBL/GenBank/DDBJ whole genome shotgun (WGS) entry which is preliminary data.</text>
</comment>
<gene>
    <name evidence="1" type="ORF">UN64_19545</name>
</gene>
<evidence type="ECO:0000313" key="2">
    <source>
        <dbReference type="Proteomes" id="UP000188597"/>
    </source>
</evidence>
<dbReference type="AlphaFoldDB" id="A0A1V3FZI2"/>
<dbReference type="Proteomes" id="UP000188597">
    <property type="component" value="Unassembled WGS sequence"/>
</dbReference>
<protein>
    <submittedName>
        <fullName evidence="1">Uncharacterized protein</fullName>
    </submittedName>
</protein>
<evidence type="ECO:0000313" key="1">
    <source>
        <dbReference type="EMBL" id="OOE07014.1"/>
    </source>
</evidence>
<name>A0A1V3FZI2_9BACL</name>
<dbReference type="EMBL" id="MQMF01000012">
    <property type="protein sequence ID" value="OOE07014.1"/>
    <property type="molecule type" value="Genomic_DNA"/>
</dbReference>
<sequence>MSDTTTPTTRQKALAAQVVLPMAPLPETAGHCPAWVESKGAECKRPATDGLLCRRHHHVAERRLTAAIEKRQAEAVKAREKAPARRARLAEIEERIALLQSRLSRPDTTDTAAYGGAVNTRIQARREAAIVRDVETGAELHRLTREAAHLRNLLEATA</sequence>
<organism evidence="1 2">
    <name type="scientific">Fictibacillus arsenicus</name>
    <dbReference type="NCBI Taxonomy" id="255247"/>
    <lineage>
        <taxon>Bacteria</taxon>
        <taxon>Bacillati</taxon>
        <taxon>Bacillota</taxon>
        <taxon>Bacilli</taxon>
        <taxon>Bacillales</taxon>
        <taxon>Fictibacillaceae</taxon>
        <taxon>Fictibacillus</taxon>
    </lineage>
</organism>
<accession>A0A1V3FZI2</accession>
<dbReference type="RefSeq" id="WP_077365889.1">
    <property type="nucleotide sequence ID" value="NZ_MQMF01000012.1"/>
</dbReference>